<keyword evidence="4" id="KW-1185">Reference proteome</keyword>
<name>A0ABP2Z0X5_9GAMM</name>
<dbReference type="Proteomes" id="UP000017548">
    <property type="component" value="Unassembled WGS sequence"/>
</dbReference>
<dbReference type="RefSeq" id="WP_023268969.1">
    <property type="nucleotide sequence ID" value="NZ_AXZL01000076.1"/>
</dbReference>
<feature type="region of interest" description="Disordered" evidence="1">
    <location>
        <begin position="188"/>
        <end position="210"/>
    </location>
</feature>
<evidence type="ECO:0000313" key="3">
    <source>
        <dbReference type="EMBL" id="ESE39922.1"/>
    </source>
</evidence>
<evidence type="ECO:0000313" key="4">
    <source>
        <dbReference type="Proteomes" id="UP000017548"/>
    </source>
</evidence>
<accession>A0ABP2Z0X5</accession>
<dbReference type="EMBL" id="AXZL01000076">
    <property type="protein sequence ID" value="ESE39922.1"/>
    <property type="molecule type" value="Genomic_DNA"/>
</dbReference>
<gene>
    <name evidence="3" type="ORF">SHD_4131</name>
</gene>
<proteinExistence type="predicted"/>
<reference evidence="3 4" key="1">
    <citation type="journal article" date="2013" name="Genome Announc.">
        <title>Draft Genome Sequence of Shewanella decolorationis S12, a Dye-Degrading Bacterium Isolated from a Wastewater Treatment Plant.</title>
        <authorList>
            <person name="Xu M."/>
            <person name="Fang Y."/>
            <person name="Liu J."/>
            <person name="Chen X."/>
            <person name="Sun G."/>
            <person name="Guo J."/>
            <person name="Hua Z."/>
            <person name="Tu Q."/>
            <person name="Wu L."/>
            <person name="Zhou J."/>
            <person name="Liu X."/>
        </authorList>
    </citation>
    <scope>NUCLEOTIDE SEQUENCE [LARGE SCALE GENOMIC DNA]</scope>
    <source>
        <strain evidence="3 4">S12</strain>
    </source>
</reference>
<evidence type="ECO:0000259" key="2">
    <source>
        <dbReference type="Pfam" id="PF11726"/>
    </source>
</evidence>
<feature type="domain" description="YagK/YfjJ C-terminal" evidence="2">
    <location>
        <begin position="97"/>
        <end position="201"/>
    </location>
</feature>
<organism evidence="3 4">
    <name type="scientific">Shewanella decolorationis S12</name>
    <dbReference type="NCBI Taxonomy" id="1353536"/>
    <lineage>
        <taxon>Bacteria</taxon>
        <taxon>Pseudomonadati</taxon>
        <taxon>Pseudomonadota</taxon>
        <taxon>Gammaproteobacteria</taxon>
        <taxon>Alteromonadales</taxon>
        <taxon>Shewanellaceae</taxon>
        <taxon>Shewanella</taxon>
    </lineage>
</organism>
<evidence type="ECO:0000256" key="1">
    <source>
        <dbReference type="SAM" id="MobiDB-lite"/>
    </source>
</evidence>
<sequence length="210" mass="23888">MTQAFVKKPALAISTNTKPTILPSIAPTVDVVIEGRVWKIMSFPSGINRPLLNKLYGVLSAFLSWHSKAYMIRFDISLYDSLPHNHKISKFRSIVVKSLESYYQSTVVFGWVREQNSSDDKCHYHCFVLLNGHKANSTNTTFNIVQHALALVVDINAHFPENCDYEIQRNSLASFQKALFRLSYLAKNDSKNGKPSRAKSFSISHIEHKR</sequence>
<comment type="caution">
    <text evidence="3">The sequence shown here is derived from an EMBL/GenBank/DDBJ whole genome shotgun (WGS) entry which is preliminary data.</text>
</comment>
<protein>
    <recommendedName>
        <fullName evidence="2">YagK/YfjJ C-terminal domain-containing protein</fullName>
    </recommendedName>
</protein>
<dbReference type="Pfam" id="PF11726">
    <property type="entry name" value="YagK_YfjJ_C"/>
    <property type="match status" value="1"/>
</dbReference>
<dbReference type="InterPro" id="IPR057271">
    <property type="entry name" value="YagK_YfjJ_C"/>
</dbReference>